<protein>
    <recommendedName>
        <fullName evidence="3">Nitroreductase</fullName>
    </recommendedName>
</protein>
<dbReference type="Gene3D" id="2.30.110.10">
    <property type="entry name" value="Electron Transport, Fmn-binding Protein, Chain A"/>
    <property type="match status" value="1"/>
</dbReference>
<dbReference type="EMBL" id="MIGZ01000077">
    <property type="protein sequence ID" value="ODQ93149.1"/>
    <property type="molecule type" value="Genomic_DNA"/>
</dbReference>
<accession>A0A1E3RTG4</accession>
<organism evidence="1 2">
    <name type="scientific">Mycolicibacterium holsaticum</name>
    <dbReference type="NCBI Taxonomy" id="152142"/>
    <lineage>
        <taxon>Bacteria</taxon>
        <taxon>Bacillati</taxon>
        <taxon>Actinomycetota</taxon>
        <taxon>Actinomycetes</taxon>
        <taxon>Mycobacteriales</taxon>
        <taxon>Mycobacteriaceae</taxon>
        <taxon>Mycolicibacterium</taxon>
    </lineage>
</organism>
<dbReference type="InterPro" id="IPR012349">
    <property type="entry name" value="Split_barrel_FMN-bd"/>
</dbReference>
<comment type="caution">
    <text evidence="1">The sequence shown here is derived from an EMBL/GenBank/DDBJ whole genome shotgun (WGS) entry which is preliminary data.</text>
</comment>
<evidence type="ECO:0000313" key="2">
    <source>
        <dbReference type="Proteomes" id="UP000094243"/>
    </source>
</evidence>
<dbReference type="Proteomes" id="UP000094243">
    <property type="component" value="Unassembled WGS sequence"/>
</dbReference>
<reference evidence="2" key="1">
    <citation type="submission" date="2016-09" db="EMBL/GenBank/DDBJ databases">
        <authorList>
            <person name="Greninger A.L."/>
            <person name="Jerome K.R."/>
            <person name="Mcnair B."/>
            <person name="Wallis C."/>
            <person name="Fang F."/>
        </authorList>
    </citation>
    <scope>NUCLEOTIDE SEQUENCE [LARGE SCALE GENOMIC DNA]</scope>
    <source>
        <strain evidence="2">M7</strain>
    </source>
</reference>
<dbReference type="InterPro" id="IPR016791">
    <property type="entry name" value="Polyketide_synth_GrhN/RubW_prd"/>
</dbReference>
<dbReference type="OrthoDB" id="3292498at2"/>
<evidence type="ECO:0008006" key="3">
    <source>
        <dbReference type="Google" id="ProtNLM"/>
    </source>
</evidence>
<dbReference type="AlphaFoldDB" id="A0A1E3RTG4"/>
<keyword evidence="2" id="KW-1185">Reference proteome</keyword>
<dbReference type="RefSeq" id="WP_069405852.1">
    <property type="nucleotide sequence ID" value="NZ_MIGZ01000077.1"/>
</dbReference>
<dbReference type="PIRSF" id="PIRSF021513">
    <property type="entry name" value="GrhN_RubW_prd"/>
    <property type="match status" value="1"/>
</dbReference>
<sequence length="160" mass="17458">MAEQSPAVTASHPPDKVLRTVNPLLGKLLRTPLAGPLRSRLMVVDVVGRKTGRQYSIPVSAHKIDGDLYALTAAGWKNNFRDGATCDVVFDGRTTKMRGELLTDTALVAELCHRCAKTWGPKWAPTMMGLKFRDGGIPSVADFTDAVRRERIAAVRFTPA</sequence>
<evidence type="ECO:0000313" key="1">
    <source>
        <dbReference type="EMBL" id="ODQ93149.1"/>
    </source>
</evidence>
<proteinExistence type="predicted"/>
<gene>
    <name evidence="1" type="ORF">BHQ17_14335</name>
</gene>
<name>A0A1E3RTG4_9MYCO</name>